<proteinExistence type="predicted"/>
<dbReference type="Gene3D" id="1.25.40.10">
    <property type="entry name" value="Tetratricopeptide repeat domain"/>
    <property type="match status" value="1"/>
</dbReference>
<dbReference type="EMBL" id="KQ982254">
    <property type="protein sequence ID" value="KYQ58624.1"/>
    <property type="molecule type" value="Genomic_DNA"/>
</dbReference>
<keyword evidence="2" id="KW-1185">Reference proteome</keyword>
<dbReference type="AlphaFoldDB" id="A0A151XE19"/>
<dbReference type="STRING" id="64791.A0A151XE19"/>
<sequence length="335" mass="36830">DRGASRGRNSAYPEATAAATRAIGRSMKAVSSILAAGWVVCQTLCLRNRIFDRDSAETLKNKLHNYSGVSFILTQLLNLHPRKILPVTNCVGTRKKISNLQDSNSQWTAEKPFGPITIEEAFKEASDEFTKTHNIVVGEYELRYGVKALEEKRYTDALMHFSAGAKLSSPGSMFNLGLCYELGIGTLADQAKAAKYYNDAAAHDHADALYNLGIFHAQGKGGLPIDIDTARTYFTRAAKLGQVQAQHALDLEKAESQSKKNISTLSNINLKNLDSEKNEENDAHVKLSDLMLLRNVGDTFGIVPKSNEVFLDFFGLKKPNQAPIMITTNGCHVSY</sequence>
<evidence type="ECO:0000313" key="1">
    <source>
        <dbReference type="EMBL" id="KYQ58624.1"/>
    </source>
</evidence>
<dbReference type="SMART" id="SM00671">
    <property type="entry name" value="SEL1"/>
    <property type="match status" value="2"/>
</dbReference>
<reference evidence="1 2" key="1">
    <citation type="submission" date="2015-09" db="EMBL/GenBank/DDBJ databases">
        <title>Trachymyrmex zeteki WGS genome.</title>
        <authorList>
            <person name="Nygaard S."/>
            <person name="Hu H."/>
            <person name="Boomsma J."/>
            <person name="Zhang G."/>
        </authorList>
    </citation>
    <scope>NUCLEOTIDE SEQUENCE [LARGE SCALE GENOMIC DNA]</scope>
    <source>
        <strain evidence="1">Tzet28-1</strain>
        <tissue evidence="1">Whole body</tissue>
    </source>
</reference>
<evidence type="ECO:0000313" key="2">
    <source>
        <dbReference type="Proteomes" id="UP000075809"/>
    </source>
</evidence>
<dbReference type="SUPFAM" id="SSF81901">
    <property type="entry name" value="HCP-like"/>
    <property type="match status" value="1"/>
</dbReference>
<dbReference type="InterPro" id="IPR006597">
    <property type="entry name" value="Sel1-like"/>
</dbReference>
<gene>
    <name evidence="1" type="ORF">ALC60_02269</name>
</gene>
<dbReference type="Pfam" id="PF08238">
    <property type="entry name" value="Sel1"/>
    <property type="match status" value="2"/>
</dbReference>
<protein>
    <submittedName>
        <fullName evidence="1">Protein SHC1</fullName>
    </submittedName>
</protein>
<feature type="non-terminal residue" evidence="1">
    <location>
        <position position="1"/>
    </location>
</feature>
<dbReference type="InterPro" id="IPR052748">
    <property type="entry name" value="ISR_Activator"/>
</dbReference>
<dbReference type="PANTHER" id="PTHR45011:SF1">
    <property type="entry name" value="DAP3-BINDING CELL DEATH ENHANCER 1"/>
    <property type="match status" value="1"/>
</dbReference>
<name>A0A151XE19_9HYME</name>
<dbReference type="Proteomes" id="UP000075809">
    <property type="component" value="Unassembled WGS sequence"/>
</dbReference>
<dbReference type="PANTHER" id="PTHR45011">
    <property type="entry name" value="DAP3-BINDING CELL DEATH ENHANCER 1"/>
    <property type="match status" value="1"/>
</dbReference>
<accession>A0A151XE19</accession>
<dbReference type="InterPro" id="IPR011990">
    <property type="entry name" value="TPR-like_helical_dom_sf"/>
</dbReference>
<organism evidence="1 2">
    <name type="scientific">Mycetomoellerius zeteki</name>
    <dbReference type="NCBI Taxonomy" id="64791"/>
    <lineage>
        <taxon>Eukaryota</taxon>
        <taxon>Metazoa</taxon>
        <taxon>Ecdysozoa</taxon>
        <taxon>Arthropoda</taxon>
        <taxon>Hexapoda</taxon>
        <taxon>Insecta</taxon>
        <taxon>Pterygota</taxon>
        <taxon>Neoptera</taxon>
        <taxon>Endopterygota</taxon>
        <taxon>Hymenoptera</taxon>
        <taxon>Apocrita</taxon>
        <taxon>Aculeata</taxon>
        <taxon>Formicoidea</taxon>
        <taxon>Formicidae</taxon>
        <taxon>Myrmicinae</taxon>
        <taxon>Mycetomoellerius</taxon>
    </lineage>
</organism>